<dbReference type="SUPFAM" id="SSF50156">
    <property type="entry name" value="PDZ domain-like"/>
    <property type="match status" value="1"/>
</dbReference>
<evidence type="ECO:0000313" key="3">
    <source>
        <dbReference type="Proteomes" id="UP000322362"/>
    </source>
</evidence>
<dbReference type="Gene3D" id="2.60.40.3650">
    <property type="match status" value="1"/>
</dbReference>
<dbReference type="Gene3D" id="1.10.390.10">
    <property type="entry name" value="Neutral Protease Domain 2"/>
    <property type="match status" value="1"/>
</dbReference>
<feature type="domain" description="PDZ" evidence="1">
    <location>
        <begin position="457"/>
        <end position="533"/>
    </location>
</feature>
<dbReference type="InterPro" id="IPR024191">
    <property type="entry name" value="Peptidase_M61"/>
</dbReference>
<dbReference type="Pfam" id="PF00595">
    <property type="entry name" value="PDZ"/>
    <property type="match status" value="1"/>
</dbReference>
<dbReference type="AlphaFoldDB" id="A0A5D4H5U9"/>
<dbReference type="Gene3D" id="2.30.42.10">
    <property type="match status" value="1"/>
</dbReference>
<dbReference type="PROSITE" id="PS50106">
    <property type="entry name" value="PDZ"/>
    <property type="match status" value="1"/>
</dbReference>
<evidence type="ECO:0000259" key="1">
    <source>
        <dbReference type="PROSITE" id="PS50106"/>
    </source>
</evidence>
<dbReference type="CDD" id="cd00136">
    <property type="entry name" value="PDZ_canonical"/>
    <property type="match status" value="1"/>
</dbReference>
<dbReference type="PIRSF" id="PIRSF016493">
    <property type="entry name" value="Glycyl_aminpptds"/>
    <property type="match status" value="1"/>
</dbReference>
<dbReference type="InterPro" id="IPR040756">
    <property type="entry name" value="Peptidase_M61_N"/>
</dbReference>
<dbReference type="Pfam" id="PF17899">
    <property type="entry name" value="Peptidase_M61_N"/>
    <property type="match status" value="1"/>
</dbReference>
<dbReference type="InterPro" id="IPR007963">
    <property type="entry name" value="Peptidase_M61_catalytic"/>
</dbReference>
<dbReference type="Proteomes" id="UP000322362">
    <property type="component" value="Unassembled WGS sequence"/>
</dbReference>
<comment type="caution">
    <text evidence="2">The sequence shown here is derived from an EMBL/GenBank/DDBJ whole genome shotgun (WGS) entry which is preliminary data.</text>
</comment>
<dbReference type="RefSeq" id="WP_148920316.1">
    <property type="nucleotide sequence ID" value="NZ_VTAV01000013.1"/>
</dbReference>
<gene>
    <name evidence="2" type="ORF">FXV77_16370</name>
</gene>
<reference evidence="2 3" key="1">
    <citation type="submission" date="2019-08" db="EMBL/GenBank/DDBJ databases">
        <title>Phlebobacter frassis gen. nov. sp. nov., a new member of family Sphingobacteriaceae isolated from sand fly rearing media.</title>
        <authorList>
            <person name="Kakumanu M.L."/>
            <person name="Marayati B.F."/>
            <person name="Wada-Katsumata A."/>
            <person name="Wasserberg G."/>
            <person name="Schal C."/>
            <person name="Apperson C.S."/>
            <person name="Ponnusamy L."/>
        </authorList>
    </citation>
    <scope>NUCLEOTIDE SEQUENCE [LARGE SCALE GENOMIC DNA]</scope>
    <source>
        <strain evidence="2 3">SSI9</strain>
    </source>
</reference>
<accession>A0A5D4H5U9</accession>
<keyword evidence="3" id="KW-1185">Reference proteome</keyword>
<dbReference type="Pfam" id="PF05299">
    <property type="entry name" value="Peptidase_M61"/>
    <property type="match status" value="1"/>
</dbReference>
<dbReference type="InterPro" id="IPR036034">
    <property type="entry name" value="PDZ_sf"/>
</dbReference>
<dbReference type="SMART" id="SM00228">
    <property type="entry name" value="PDZ"/>
    <property type="match status" value="1"/>
</dbReference>
<sequence>MSDPRIRFTISFTEPQAHYVEIEMDITDFTETTLDIGMPVWTPGSYLIREYERHVEVVEAFAGTDRIHCMKISKNTWRIQDPPLHTKIRYRVYGFEISVRTNMINVDRAFLSPSATFMYIKNRIDLSCTVQVILPEKWHHISTGLPKTANDEHTFYAENFDVLYDSPIEIGNQDIWYFEAAGVQHEFAMVGSGNYDKQQLTSDITKIIKEETAIWGENPNINYVFITHNYQTGGGGLEHLNSTVLGASRNAYQVPNAYKNFLCLIAHEYFHLWNVKRLRPKELGPFNYDEENYTTGLWIMEGFTSYYDNLVIRRCGFFSVQEYLDMLANDFNQVYNRPGYRIQSAALASFDAWIKQYRPDENSANTSISYYNKGAMLAVALDLYILTETQGTKRLDDVLRAAYRSFYKQENRGFYEKEFQTLAENVTGVNLSAIFEAAHSTEELDYNLYFNRVGYELIDLNRDRQELSLGIKIATQDGRTFIKNVERGSGAWDAGLNVDDELIAINGNRLDTAGKELEFILQNGQIDEIVDVLISRDGLIRTIHAPIRPSTKQQWCIREKPEATSIEKKIAEIWLSVSKYL</sequence>
<evidence type="ECO:0000313" key="2">
    <source>
        <dbReference type="EMBL" id="TYR34190.1"/>
    </source>
</evidence>
<dbReference type="InterPro" id="IPR027268">
    <property type="entry name" value="Peptidase_M4/M1_CTD_sf"/>
</dbReference>
<protein>
    <submittedName>
        <fullName evidence="2">M61 family metallopeptidase</fullName>
    </submittedName>
</protein>
<proteinExistence type="predicted"/>
<name>A0A5D4H5U9_9SPHI</name>
<organism evidence="2 3">
    <name type="scientific">Sphingobacterium phlebotomi</name>
    <dbReference type="NCBI Taxonomy" id="2605433"/>
    <lineage>
        <taxon>Bacteria</taxon>
        <taxon>Pseudomonadati</taxon>
        <taxon>Bacteroidota</taxon>
        <taxon>Sphingobacteriia</taxon>
        <taxon>Sphingobacteriales</taxon>
        <taxon>Sphingobacteriaceae</taxon>
        <taxon>Sphingobacterium</taxon>
    </lineage>
</organism>
<dbReference type="EMBL" id="VTAV01000013">
    <property type="protein sequence ID" value="TYR34190.1"/>
    <property type="molecule type" value="Genomic_DNA"/>
</dbReference>
<dbReference type="SUPFAM" id="SSF55486">
    <property type="entry name" value="Metalloproteases ('zincins'), catalytic domain"/>
    <property type="match status" value="1"/>
</dbReference>
<dbReference type="InterPro" id="IPR001478">
    <property type="entry name" value="PDZ"/>
</dbReference>